<dbReference type="OrthoDB" id="3245657at2759"/>
<evidence type="ECO:0000256" key="1">
    <source>
        <dbReference type="SAM" id="SignalP"/>
    </source>
</evidence>
<keyword evidence="3" id="KW-1185">Reference proteome</keyword>
<sequence length="201" mass="22131">MLSRQRLVALLSLGLSLAFLVPISSAVRYNVTIDDTYGDPTNNEQISYSPLEAWKLGQRCTDCTAEPDAARAYNGTWHDGSANDPATPLDAATLMANVRFIGEAVYVYCILIGSTRSPDGYSFLRFYLDGNQVGEFIHDPDGDSTYQYNVPVYVNHSVPFAGHLLQIVNGAIGGKQSLILLDYVVYTFVTLTHRNLAVNRD</sequence>
<protein>
    <submittedName>
        <fullName evidence="2">Uncharacterized protein</fullName>
    </submittedName>
</protein>
<dbReference type="STRING" id="1353009.A0A1Y2IXJ5"/>
<accession>A0A1Y2IXJ5</accession>
<dbReference type="AlphaFoldDB" id="A0A1Y2IXJ5"/>
<keyword evidence="1" id="KW-0732">Signal</keyword>
<evidence type="ECO:0000313" key="3">
    <source>
        <dbReference type="Proteomes" id="UP000193067"/>
    </source>
</evidence>
<dbReference type="EMBL" id="KZ084092">
    <property type="protein sequence ID" value="OSD05807.1"/>
    <property type="molecule type" value="Genomic_DNA"/>
</dbReference>
<evidence type="ECO:0000313" key="2">
    <source>
        <dbReference type="EMBL" id="OSD05807.1"/>
    </source>
</evidence>
<reference evidence="2 3" key="1">
    <citation type="journal article" date="2015" name="Biotechnol. Biofuels">
        <title>Enhanced degradation of softwood versus hardwood by the white-rot fungus Pycnoporus coccineus.</title>
        <authorList>
            <person name="Couturier M."/>
            <person name="Navarro D."/>
            <person name="Chevret D."/>
            <person name="Henrissat B."/>
            <person name="Piumi F."/>
            <person name="Ruiz-Duenas F.J."/>
            <person name="Martinez A.T."/>
            <person name="Grigoriev I.V."/>
            <person name="Riley R."/>
            <person name="Lipzen A."/>
            <person name="Berrin J.G."/>
            <person name="Master E.R."/>
            <person name="Rosso M.N."/>
        </authorList>
    </citation>
    <scope>NUCLEOTIDE SEQUENCE [LARGE SCALE GENOMIC DNA]</scope>
    <source>
        <strain evidence="2 3">BRFM310</strain>
    </source>
</reference>
<organism evidence="2 3">
    <name type="scientific">Trametes coccinea (strain BRFM310)</name>
    <name type="common">Pycnoporus coccineus</name>
    <dbReference type="NCBI Taxonomy" id="1353009"/>
    <lineage>
        <taxon>Eukaryota</taxon>
        <taxon>Fungi</taxon>
        <taxon>Dikarya</taxon>
        <taxon>Basidiomycota</taxon>
        <taxon>Agaricomycotina</taxon>
        <taxon>Agaricomycetes</taxon>
        <taxon>Polyporales</taxon>
        <taxon>Polyporaceae</taxon>
        <taxon>Trametes</taxon>
    </lineage>
</organism>
<name>A0A1Y2IXJ5_TRAC3</name>
<feature type="signal peptide" evidence="1">
    <location>
        <begin position="1"/>
        <end position="26"/>
    </location>
</feature>
<gene>
    <name evidence="2" type="ORF">PYCCODRAFT_1361878</name>
</gene>
<feature type="chain" id="PRO_5011965827" evidence="1">
    <location>
        <begin position="27"/>
        <end position="201"/>
    </location>
</feature>
<proteinExistence type="predicted"/>
<dbReference type="Proteomes" id="UP000193067">
    <property type="component" value="Unassembled WGS sequence"/>
</dbReference>